<dbReference type="EMBL" id="JBJUIK010000010">
    <property type="protein sequence ID" value="KAL3516319.1"/>
    <property type="molecule type" value="Genomic_DNA"/>
</dbReference>
<keyword evidence="3" id="KW-1185">Reference proteome</keyword>
<evidence type="ECO:0000313" key="3">
    <source>
        <dbReference type="Proteomes" id="UP001630127"/>
    </source>
</evidence>
<dbReference type="AlphaFoldDB" id="A0ABD2ZB52"/>
<proteinExistence type="predicted"/>
<accession>A0ABD2ZB52</accession>
<feature type="domain" description="DUF4218" evidence="1">
    <location>
        <begin position="1"/>
        <end position="77"/>
    </location>
</feature>
<dbReference type="InterPro" id="IPR025452">
    <property type="entry name" value="DUF4218"/>
</dbReference>
<gene>
    <name evidence="2" type="ORF">ACH5RR_023221</name>
</gene>
<protein>
    <recommendedName>
        <fullName evidence="1">DUF4218 domain-containing protein</fullName>
    </recommendedName>
</protein>
<evidence type="ECO:0000259" key="1">
    <source>
        <dbReference type="Pfam" id="PF13960"/>
    </source>
</evidence>
<reference evidence="2 3" key="1">
    <citation type="submission" date="2024-11" db="EMBL/GenBank/DDBJ databases">
        <title>A near-complete genome assembly of Cinchona calisaya.</title>
        <authorList>
            <person name="Lian D.C."/>
            <person name="Zhao X.W."/>
            <person name="Wei L."/>
        </authorList>
    </citation>
    <scope>NUCLEOTIDE SEQUENCE [LARGE SCALE GENOMIC DNA]</scope>
    <source>
        <tissue evidence="2">Nenye</tissue>
    </source>
</reference>
<dbReference type="Pfam" id="PF13960">
    <property type="entry name" value="DUF4218"/>
    <property type="match status" value="1"/>
</dbReference>
<dbReference type="Proteomes" id="UP001630127">
    <property type="component" value="Unassembled WGS sequence"/>
</dbReference>
<dbReference type="PANTHER" id="PTHR48258">
    <property type="entry name" value="DUF4218 DOMAIN-CONTAINING PROTEIN-RELATED"/>
    <property type="match status" value="1"/>
</dbReference>
<name>A0ABD2ZB52_9GENT</name>
<evidence type="ECO:0000313" key="2">
    <source>
        <dbReference type="EMBL" id="KAL3516319.1"/>
    </source>
</evidence>
<sequence length="105" mass="12360">MEHLAIHLAEEALLAGPVQFRWMYLIERYLLTLKEYVRNRAHLKASTANGYLIEECINFCTWYLNDMDSKSKQPSRMHHHGTIISCALRKAEDLIFDSVTWEQAY</sequence>
<comment type="caution">
    <text evidence="2">The sequence shown here is derived from an EMBL/GenBank/DDBJ whole genome shotgun (WGS) entry which is preliminary data.</text>
</comment>
<organism evidence="2 3">
    <name type="scientific">Cinchona calisaya</name>
    <dbReference type="NCBI Taxonomy" id="153742"/>
    <lineage>
        <taxon>Eukaryota</taxon>
        <taxon>Viridiplantae</taxon>
        <taxon>Streptophyta</taxon>
        <taxon>Embryophyta</taxon>
        <taxon>Tracheophyta</taxon>
        <taxon>Spermatophyta</taxon>
        <taxon>Magnoliopsida</taxon>
        <taxon>eudicotyledons</taxon>
        <taxon>Gunneridae</taxon>
        <taxon>Pentapetalae</taxon>
        <taxon>asterids</taxon>
        <taxon>lamiids</taxon>
        <taxon>Gentianales</taxon>
        <taxon>Rubiaceae</taxon>
        <taxon>Cinchonoideae</taxon>
        <taxon>Cinchoneae</taxon>
        <taxon>Cinchona</taxon>
    </lineage>
</organism>